<evidence type="ECO:0000259" key="2">
    <source>
        <dbReference type="Pfam" id="PF20151"/>
    </source>
</evidence>
<keyword evidence="1" id="KW-1133">Transmembrane helix</keyword>
<name>A0A0C3PZ52_PISTI</name>
<dbReference type="Pfam" id="PF20151">
    <property type="entry name" value="DUF6533"/>
    <property type="match status" value="1"/>
</dbReference>
<reference evidence="4" key="2">
    <citation type="submission" date="2015-01" db="EMBL/GenBank/DDBJ databases">
        <title>Evolutionary Origins and Diversification of the Mycorrhizal Mutualists.</title>
        <authorList>
            <consortium name="DOE Joint Genome Institute"/>
            <consortium name="Mycorrhizal Genomics Consortium"/>
            <person name="Kohler A."/>
            <person name="Kuo A."/>
            <person name="Nagy L.G."/>
            <person name="Floudas D."/>
            <person name="Copeland A."/>
            <person name="Barry K.W."/>
            <person name="Cichocki N."/>
            <person name="Veneault-Fourrey C."/>
            <person name="LaButti K."/>
            <person name="Lindquist E.A."/>
            <person name="Lipzen A."/>
            <person name="Lundell T."/>
            <person name="Morin E."/>
            <person name="Murat C."/>
            <person name="Riley R."/>
            <person name="Ohm R."/>
            <person name="Sun H."/>
            <person name="Tunlid A."/>
            <person name="Henrissat B."/>
            <person name="Grigoriev I.V."/>
            <person name="Hibbett D.S."/>
            <person name="Martin F."/>
        </authorList>
    </citation>
    <scope>NUCLEOTIDE SEQUENCE [LARGE SCALE GENOMIC DNA]</scope>
    <source>
        <strain evidence="4">Marx 270</strain>
    </source>
</reference>
<feature type="non-terminal residue" evidence="3">
    <location>
        <position position="296"/>
    </location>
</feature>
<feature type="transmembrane region" description="Helical" evidence="1">
    <location>
        <begin position="206"/>
        <end position="230"/>
    </location>
</feature>
<feature type="transmembrane region" description="Helical" evidence="1">
    <location>
        <begin position="116"/>
        <end position="141"/>
    </location>
</feature>
<reference evidence="3 4" key="1">
    <citation type="submission" date="2014-04" db="EMBL/GenBank/DDBJ databases">
        <authorList>
            <consortium name="DOE Joint Genome Institute"/>
            <person name="Kuo A."/>
            <person name="Kohler A."/>
            <person name="Costa M.D."/>
            <person name="Nagy L.G."/>
            <person name="Floudas D."/>
            <person name="Copeland A."/>
            <person name="Barry K.W."/>
            <person name="Cichocki N."/>
            <person name="Veneault-Fourrey C."/>
            <person name="LaButti K."/>
            <person name="Lindquist E.A."/>
            <person name="Lipzen A."/>
            <person name="Lundell T."/>
            <person name="Morin E."/>
            <person name="Murat C."/>
            <person name="Sun H."/>
            <person name="Tunlid A."/>
            <person name="Henrissat B."/>
            <person name="Grigoriev I.V."/>
            <person name="Hibbett D.S."/>
            <person name="Martin F."/>
            <person name="Nordberg H.P."/>
            <person name="Cantor M.N."/>
            <person name="Hua S.X."/>
        </authorList>
    </citation>
    <scope>NUCLEOTIDE SEQUENCE [LARGE SCALE GENOMIC DNA]</scope>
    <source>
        <strain evidence="3 4">Marx 270</strain>
    </source>
</reference>
<dbReference type="HOGENOM" id="CLU_035509_13_0_1"/>
<feature type="non-terminal residue" evidence="3">
    <location>
        <position position="1"/>
    </location>
</feature>
<feature type="transmembrane region" description="Helical" evidence="1">
    <location>
        <begin position="161"/>
        <end position="185"/>
    </location>
</feature>
<keyword evidence="1" id="KW-0812">Transmembrane</keyword>
<gene>
    <name evidence="3" type="ORF">M404DRAFT_96535</name>
</gene>
<dbReference type="OrthoDB" id="2679643at2759"/>
<accession>A0A0C3PZ52</accession>
<keyword evidence="1" id="KW-0472">Membrane</keyword>
<feature type="domain" description="DUF6533" evidence="2">
    <location>
        <begin position="2"/>
        <end position="46"/>
    </location>
</feature>
<evidence type="ECO:0000313" key="4">
    <source>
        <dbReference type="Proteomes" id="UP000054217"/>
    </source>
</evidence>
<protein>
    <recommendedName>
        <fullName evidence="2">DUF6533 domain-containing protein</fullName>
    </recommendedName>
</protein>
<evidence type="ECO:0000256" key="1">
    <source>
        <dbReference type="SAM" id="Phobius"/>
    </source>
</evidence>
<sequence length="296" mass="33261">LQFATITLMVYDHAITLGKEARCPQFELFWCGSWSLSKFLYLLVRFKGLPMPVCVSLLSHSSMSEDSLLFLHCFSELHDRICEPLFFAAFALSTVIMLLCQAAVTLRVWYLFSHNVIVRTVAVGALCTSTAASFAMLPMFLGSIEKLFTSGSPTRLQIPGQIVWLCVPALIVHTLLFALKVYRFAQGWKSLHVEAPLRRFFKEGMLMYAFAMGSLVFSIICLSWLLHIVVLSSAEFFHSSSFPTAAVVVAVCRAMLSIRSLASTFHVDPEWLLNHAEMSRLPLREGLNKSEFCVEI</sequence>
<keyword evidence="4" id="KW-1185">Reference proteome</keyword>
<dbReference type="InterPro" id="IPR045340">
    <property type="entry name" value="DUF6533"/>
</dbReference>
<dbReference type="InParanoid" id="A0A0C3PZ52"/>
<dbReference type="EMBL" id="KN831944">
    <property type="protein sequence ID" value="KIO15076.1"/>
    <property type="molecule type" value="Genomic_DNA"/>
</dbReference>
<dbReference type="AlphaFoldDB" id="A0A0C3PZ52"/>
<organism evidence="3 4">
    <name type="scientific">Pisolithus tinctorius Marx 270</name>
    <dbReference type="NCBI Taxonomy" id="870435"/>
    <lineage>
        <taxon>Eukaryota</taxon>
        <taxon>Fungi</taxon>
        <taxon>Dikarya</taxon>
        <taxon>Basidiomycota</taxon>
        <taxon>Agaricomycotina</taxon>
        <taxon>Agaricomycetes</taxon>
        <taxon>Agaricomycetidae</taxon>
        <taxon>Boletales</taxon>
        <taxon>Sclerodermatineae</taxon>
        <taxon>Pisolithaceae</taxon>
        <taxon>Pisolithus</taxon>
    </lineage>
</organism>
<feature type="transmembrane region" description="Helical" evidence="1">
    <location>
        <begin position="85"/>
        <end position="104"/>
    </location>
</feature>
<evidence type="ECO:0000313" key="3">
    <source>
        <dbReference type="EMBL" id="KIO15076.1"/>
    </source>
</evidence>
<dbReference type="Proteomes" id="UP000054217">
    <property type="component" value="Unassembled WGS sequence"/>
</dbReference>
<proteinExistence type="predicted"/>